<dbReference type="PROSITE" id="PS50110">
    <property type="entry name" value="RESPONSE_REGULATORY"/>
    <property type="match status" value="1"/>
</dbReference>
<dbReference type="KEGG" id="mcys:MCB1EB_1032"/>
<evidence type="ECO:0000256" key="8">
    <source>
        <dbReference type="ARBA" id="ARBA00022692"/>
    </source>
</evidence>
<dbReference type="SMART" id="SM00388">
    <property type="entry name" value="HisKA"/>
    <property type="match status" value="1"/>
</dbReference>
<evidence type="ECO:0000256" key="12">
    <source>
        <dbReference type="ARBA" id="ARBA00022989"/>
    </source>
</evidence>
<dbReference type="GO" id="GO:0000155">
    <property type="term" value="F:phosphorelay sensor kinase activity"/>
    <property type="evidence" value="ECO:0007669"/>
    <property type="project" value="InterPro"/>
</dbReference>
<reference evidence="18 19" key="1">
    <citation type="journal article" date="2018" name="Microbes Environ.">
        <title>Comparative Genomic Insights into Endofungal Lifestyles of Two Bacterial Endosymbionts, Mycoavidus cysteinexigens and Burkholderia rhizoxinica.</title>
        <authorList>
            <person name="Sharmin D."/>
            <person name="Guo Y."/>
            <person name="Nishizawa T."/>
            <person name="Ohshima S."/>
            <person name="Sato Y."/>
            <person name="Takashima Y."/>
            <person name="Narisawa K."/>
            <person name="Ohta H."/>
        </authorList>
    </citation>
    <scope>NUCLEOTIDE SEQUENCE [LARGE SCALE GENOMIC DNA]</scope>
    <source>
        <strain evidence="18 19">B1-EB</strain>
    </source>
</reference>
<evidence type="ECO:0000256" key="11">
    <source>
        <dbReference type="ARBA" id="ARBA00022840"/>
    </source>
</evidence>
<dbReference type="PANTHER" id="PTHR43047">
    <property type="entry name" value="TWO-COMPONENT HISTIDINE PROTEIN KINASE"/>
    <property type="match status" value="1"/>
</dbReference>
<keyword evidence="7" id="KW-0808">Transferase</keyword>
<keyword evidence="8" id="KW-0812">Transmembrane</keyword>
<dbReference type="InterPro" id="IPR008207">
    <property type="entry name" value="Sig_transdc_His_kin_Hpt_dom"/>
</dbReference>
<accession>A0A2Z6EUQ3</accession>
<comment type="catalytic activity">
    <reaction evidence="1">
        <text>ATP + protein L-histidine = ADP + protein N-phospho-L-histidine.</text>
        <dbReference type="EC" id="2.7.13.3"/>
    </reaction>
</comment>
<dbReference type="PROSITE" id="PS50894">
    <property type="entry name" value="HPT"/>
    <property type="match status" value="1"/>
</dbReference>
<dbReference type="Proteomes" id="UP000282597">
    <property type="component" value="Chromosome"/>
</dbReference>
<dbReference type="EC" id="2.7.13.3" evidence="3"/>
<evidence type="ECO:0000256" key="3">
    <source>
        <dbReference type="ARBA" id="ARBA00012438"/>
    </source>
</evidence>
<dbReference type="InterPro" id="IPR003594">
    <property type="entry name" value="HATPase_dom"/>
</dbReference>
<dbReference type="InterPro" id="IPR011006">
    <property type="entry name" value="CheY-like_superfamily"/>
</dbReference>
<dbReference type="CDD" id="cd17546">
    <property type="entry name" value="REC_hyHK_CKI1_RcsC-like"/>
    <property type="match status" value="1"/>
</dbReference>
<evidence type="ECO:0000313" key="19">
    <source>
        <dbReference type="Proteomes" id="UP000282597"/>
    </source>
</evidence>
<dbReference type="SUPFAM" id="SSF47384">
    <property type="entry name" value="Homodimeric domain of signal transducing histidine kinase"/>
    <property type="match status" value="1"/>
</dbReference>
<evidence type="ECO:0000256" key="16">
    <source>
        <dbReference type="ARBA" id="ARBA00058004"/>
    </source>
</evidence>
<keyword evidence="14" id="KW-0843">Virulence</keyword>
<dbReference type="GO" id="GO:0009927">
    <property type="term" value="F:histidine phosphotransfer kinase activity"/>
    <property type="evidence" value="ECO:0007669"/>
    <property type="project" value="TreeGrafter"/>
</dbReference>
<keyword evidence="15" id="KW-0472">Membrane</keyword>
<evidence type="ECO:0000256" key="1">
    <source>
        <dbReference type="ARBA" id="ARBA00000085"/>
    </source>
</evidence>
<dbReference type="InterPro" id="IPR005467">
    <property type="entry name" value="His_kinase_dom"/>
</dbReference>
<keyword evidence="5" id="KW-0997">Cell inner membrane</keyword>
<evidence type="ECO:0000256" key="14">
    <source>
        <dbReference type="ARBA" id="ARBA00023026"/>
    </source>
</evidence>
<dbReference type="InterPro" id="IPR003661">
    <property type="entry name" value="HisK_dim/P_dom"/>
</dbReference>
<dbReference type="PANTHER" id="PTHR43047:SF72">
    <property type="entry name" value="OSMOSENSING HISTIDINE PROTEIN KINASE SLN1"/>
    <property type="match status" value="1"/>
</dbReference>
<dbReference type="SMART" id="SM00062">
    <property type="entry name" value="PBPb"/>
    <property type="match status" value="1"/>
</dbReference>
<keyword evidence="10 18" id="KW-0418">Kinase</keyword>
<dbReference type="InterPro" id="IPR001789">
    <property type="entry name" value="Sig_transdc_resp-reg_receiver"/>
</dbReference>
<dbReference type="Gene3D" id="3.30.565.10">
    <property type="entry name" value="Histidine kinase-like ATPase, C-terminal domain"/>
    <property type="match status" value="1"/>
</dbReference>
<dbReference type="CDD" id="cd01007">
    <property type="entry name" value="PBP2_BvgS_HisK_like"/>
    <property type="match status" value="1"/>
</dbReference>
<dbReference type="SUPFAM" id="SSF47226">
    <property type="entry name" value="Histidine-containing phosphotransfer domain, HPT domain"/>
    <property type="match status" value="1"/>
</dbReference>
<dbReference type="Gene3D" id="3.40.50.2300">
    <property type="match status" value="1"/>
</dbReference>
<dbReference type="InterPro" id="IPR004358">
    <property type="entry name" value="Sig_transdc_His_kin-like_C"/>
</dbReference>
<keyword evidence="11" id="KW-0547">Nucleotide-binding</keyword>
<dbReference type="EMBL" id="AP018150">
    <property type="protein sequence ID" value="BBE09193.1"/>
    <property type="molecule type" value="Genomic_DNA"/>
</dbReference>
<dbReference type="FunFam" id="3.30.565.10:FF:000010">
    <property type="entry name" value="Sensor histidine kinase RcsC"/>
    <property type="match status" value="1"/>
</dbReference>
<keyword evidence="4" id="KW-1003">Cell membrane</keyword>
<dbReference type="SUPFAM" id="SSF55874">
    <property type="entry name" value="ATPase domain of HSP90 chaperone/DNA topoisomerase II/histidine kinase"/>
    <property type="match status" value="1"/>
</dbReference>
<dbReference type="CDD" id="cd16922">
    <property type="entry name" value="HATPase_EvgS-ArcB-TorS-like"/>
    <property type="match status" value="1"/>
</dbReference>
<dbReference type="SUPFAM" id="SSF52172">
    <property type="entry name" value="CheY-like"/>
    <property type="match status" value="1"/>
</dbReference>
<dbReference type="InterPro" id="IPR036097">
    <property type="entry name" value="HisK_dim/P_sf"/>
</dbReference>
<evidence type="ECO:0000256" key="2">
    <source>
        <dbReference type="ARBA" id="ARBA00004429"/>
    </source>
</evidence>
<protein>
    <recommendedName>
        <fullName evidence="17">Virulence sensor protein BvgS</fullName>
        <ecNumber evidence="3">2.7.13.3</ecNumber>
    </recommendedName>
</protein>
<comment type="function">
    <text evidence="16">Member of the two-component regulatory system BvgS/BvgA. Phosphorylates BvgA via a four-step phosphorelay in response to environmental signals.</text>
</comment>
<dbReference type="InterPro" id="IPR001638">
    <property type="entry name" value="Solute-binding_3/MltF_N"/>
</dbReference>
<keyword evidence="12" id="KW-1133">Transmembrane helix</keyword>
<dbReference type="SMART" id="SM00448">
    <property type="entry name" value="REC"/>
    <property type="match status" value="1"/>
</dbReference>
<dbReference type="Pfam" id="PF00512">
    <property type="entry name" value="HisKA"/>
    <property type="match status" value="1"/>
</dbReference>
<dbReference type="Pfam" id="PF00497">
    <property type="entry name" value="SBP_bac_3"/>
    <property type="match status" value="1"/>
</dbReference>
<dbReference type="CDD" id="cd00082">
    <property type="entry name" value="HisKA"/>
    <property type="match status" value="1"/>
</dbReference>
<gene>
    <name evidence="18" type="ORF">MCB1EB_1032</name>
</gene>
<dbReference type="Gene3D" id="1.20.120.160">
    <property type="entry name" value="HPT domain"/>
    <property type="match status" value="1"/>
</dbReference>
<keyword evidence="19" id="KW-1185">Reference proteome</keyword>
<dbReference type="PRINTS" id="PR00344">
    <property type="entry name" value="BCTRLSENSOR"/>
</dbReference>
<dbReference type="Pfam" id="PF02518">
    <property type="entry name" value="HATPase_c"/>
    <property type="match status" value="1"/>
</dbReference>
<sequence>MSIYLDRKLCYSLWLAVTLIISTHVYSAEKKICFSAEERVWLEQRPVVRIAVAPDWGPIEFIEHGQHQGLTAGYLQAITQISGLQFQLVPTRSLQASLKKLRAGQVDLLPVAYGFPEVDEALGYVRCTRPYFSGSSVVITKGETPVTGDLRQLAGHVVAISNSAFYAYWLRQYHPDIKVLQVTSPEAALSAVAKNKAYAALGFGMNFHHLMKTKYRGILFYSSKVPNLPIIGRMGVRGDLVLLRDILDKSLAMLSAAQKDEIEQRWIYLSPQPAKTQPAPQIVASQTSFYSIYNEALVLAVSSIIFICLVFHLWQTHKKASETVKEKSMLLAIFSHELRTPISAIISAVEMLKRFSGDARRQSRLIAVTESTAQSLLLLLNDTLNNAGDLSFKKTPVQPAELAKEVVDVVAAPAANKHLPIFIQISENLPERICLDVLRFKQICVNLLANAVKFTDTGSVTLKLAIDKSDFVENTAELILSVCDTGIGICPQQQTRLFRPFSQANHSIARRYGGSGLGLAISNKLAKRMGGYIMINSVPNQGTTASVRVPIQVLKWHSEAGASQDERPCVPTQTQQNAKQPPLLSVTQPAAAPRAVPKVLLIEDHIAIQSVVLEQITLLGYHAVLATHGAQGLKIWQEQEFPIVLVDCSLPDMDGYTVAREIRSIERERGPLYPYTALFALSAATDDAHQMQCLTSGMDGVLSKPLESEVLQRILAVWAPLPTLENNFESLAHQSAAFSEANGLEGVKETTRTPSEDPHHLITRFQQTTVQDIHQLNAALNQCDMEGVARYAHRIKGSALMFKFSSIADTADQLETSARSRSTDRARLDKALQALREACNGQLYPLT</sequence>
<evidence type="ECO:0000256" key="4">
    <source>
        <dbReference type="ARBA" id="ARBA00022475"/>
    </source>
</evidence>
<evidence type="ECO:0000256" key="17">
    <source>
        <dbReference type="ARBA" id="ARBA00070152"/>
    </source>
</evidence>
<dbReference type="Pfam" id="PF00072">
    <property type="entry name" value="Response_reg"/>
    <property type="match status" value="1"/>
</dbReference>
<keyword evidence="6" id="KW-0597">Phosphoprotein</keyword>
<dbReference type="PROSITE" id="PS50109">
    <property type="entry name" value="HIS_KIN"/>
    <property type="match status" value="1"/>
</dbReference>
<dbReference type="GO" id="GO:0005886">
    <property type="term" value="C:plasma membrane"/>
    <property type="evidence" value="ECO:0007669"/>
    <property type="project" value="UniProtKB-SubCell"/>
</dbReference>
<evidence type="ECO:0000256" key="6">
    <source>
        <dbReference type="ARBA" id="ARBA00022553"/>
    </source>
</evidence>
<evidence type="ECO:0000256" key="5">
    <source>
        <dbReference type="ARBA" id="ARBA00022519"/>
    </source>
</evidence>
<dbReference type="SMART" id="SM00387">
    <property type="entry name" value="HATPase_c"/>
    <property type="match status" value="1"/>
</dbReference>
<dbReference type="Gene3D" id="1.10.287.130">
    <property type="match status" value="1"/>
</dbReference>
<evidence type="ECO:0000313" key="18">
    <source>
        <dbReference type="EMBL" id="BBE09193.1"/>
    </source>
</evidence>
<name>A0A2Z6EUQ3_9BURK</name>
<dbReference type="AlphaFoldDB" id="A0A2Z6EUQ3"/>
<evidence type="ECO:0000256" key="10">
    <source>
        <dbReference type="ARBA" id="ARBA00022777"/>
    </source>
</evidence>
<dbReference type="Gene3D" id="3.40.190.10">
    <property type="entry name" value="Periplasmic binding protein-like II"/>
    <property type="match status" value="2"/>
</dbReference>
<proteinExistence type="predicted"/>
<dbReference type="InterPro" id="IPR036890">
    <property type="entry name" value="HATPase_C_sf"/>
</dbReference>
<organism evidence="18 19">
    <name type="scientific">Mycoavidus cysteinexigens</name>
    <dbReference type="NCBI Taxonomy" id="1553431"/>
    <lineage>
        <taxon>Bacteria</taxon>
        <taxon>Pseudomonadati</taxon>
        <taxon>Pseudomonadota</taxon>
        <taxon>Betaproteobacteria</taxon>
        <taxon>Burkholderiales</taxon>
        <taxon>Burkholderiaceae</taxon>
        <taxon>Mycoavidus</taxon>
    </lineage>
</organism>
<evidence type="ECO:0000256" key="13">
    <source>
        <dbReference type="ARBA" id="ARBA00023012"/>
    </source>
</evidence>
<keyword evidence="13" id="KW-0902">Two-component regulatory system</keyword>
<comment type="subcellular location">
    <subcellularLocation>
        <location evidence="2">Cell inner membrane</location>
        <topology evidence="2">Multi-pass membrane protein</topology>
    </subcellularLocation>
</comment>
<dbReference type="SUPFAM" id="SSF53850">
    <property type="entry name" value="Periplasmic binding protein-like II"/>
    <property type="match status" value="1"/>
</dbReference>
<keyword evidence="9" id="KW-0732">Signal</keyword>
<evidence type="ECO:0000256" key="9">
    <source>
        <dbReference type="ARBA" id="ARBA00022729"/>
    </source>
</evidence>
<dbReference type="InterPro" id="IPR036641">
    <property type="entry name" value="HPT_dom_sf"/>
</dbReference>
<dbReference type="CDD" id="cd00088">
    <property type="entry name" value="HPT"/>
    <property type="match status" value="1"/>
</dbReference>
<evidence type="ECO:0000256" key="7">
    <source>
        <dbReference type="ARBA" id="ARBA00022679"/>
    </source>
</evidence>
<evidence type="ECO:0000256" key="15">
    <source>
        <dbReference type="ARBA" id="ARBA00023136"/>
    </source>
</evidence>
<keyword evidence="11" id="KW-0067">ATP-binding</keyword>
<dbReference type="Pfam" id="PF01627">
    <property type="entry name" value="Hpt"/>
    <property type="match status" value="1"/>
</dbReference>